<dbReference type="EMBL" id="CAKKLH010000099">
    <property type="protein sequence ID" value="CAH0102944.1"/>
    <property type="molecule type" value="Genomic_DNA"/>
</dbReference>
<dbReference type="PANTHER" id="PTHR22168:SF8">
    <property type="entry name" value="TRANSMEMBRANE PROTEIN 26"/>
    <property type="match status" value="1"/>
</dbReference>
<keyword evidence="2" id="KW-0812">Transmembrane</keyword>
<feature type="region of interest" description="Disordered" evidence="1">
    <location>
        <begin position="446"/>
        <end position="487"/>
    </location>
</feature>
<evidence type="ECO:0000313" key="4">
    <source>
        <dbReference type="Proteomes" id="UP000789390"/>
    </source>
</evidence>
<reference evidence="3" key="1">
    <citation type="submission" date="2021-11" db="EMBL/GenBank/DDBJ databases">
        <authorList>
            <person name="Schell T."/>
        </authorList>
    </citation>
    <scope>NUCLEOTIDE SEQUENCE</scope>
    <source>
        <strain evidence="3">M5</strain>
    </source>
</reference>
<feature type="compositionally biased region" description="Acidic residues" evidence="1">
    <location>
        <begin position="447"/>
        <end position="469"/>
    </location>
</feature>
<evidence type="ECO:0000256" key="1">
    <source>
        <dbReference type="SAM" id="MobiDB-lite"/>
    </source>
</evidence>
<feature type="compositionally biased region" description="Low complexity" evidence="1">
    <location>
        <begin position="625"/>
        <end position="642"/>
    </location>
</feature>
<feature type="compositionally biased region" description="Polar residues" evidence="1">
    <location>
        <begin position="557"/>
        <end position="574"/>
    </location>
</feature>
<feature type="transmembrane region" description="Helical" evidence="2">
    <location>
        <begin position="164"/>
        <end position="181"/>
    </location>
</feature>
<dbReference type="Proteomes" id="UP000789390">
    <property type="component" value="Unassembled WGS sequence"/>
</dbReference>
<name>A0A8J2REJ4_9CRUS</name>
<evidence type="ECO:0008006" key="5">
    <source>
        <dbReference type="Google" id="ProtNLM"/>
    </source>
</evidence>
<feature type="region of interest" description="Disordered" evidence="1">
    <location>
        <begin position="500"/>
        <end position="574"/>
    </location>
</feature>
<accession>A0A8J2REJ4</accession>
<feature type="transmembrane region" description="Helical" evidence="2">
    <location>
        <begin position="193"/>
        <end position="213"/>
    </location>
</feature>
<gene>
    <name evidence="3" type="ORF">DGAL_LOCUS5471</name>
</gene>
<dbReference type="AlphaFoldDB" id="A0A8J2REJ4"/>
<dbReference type="InterPro" id="IPR019169">
    <property type="entry name" value="Transmembrane_26"/>
</dbReference>
<proteinExistence type="predicted"/>
<dbReference type="PANTHER" id="PTHR22168">
    <property type="entry name" value="TMEM26 PROTEIN"/>
    <property type="match status" value="1"/>
</dbReference>
<keyword evidence="2" id="KW-1133">Transmembrane helix</keyword>
<feature type="compositionally biased region" description="Low complexity" evidence="1">
    <location>
        <begin position="532"/>
        <end position="546"/>
    </location>
</feature>
<keyword evidence="2" id="KW-0472">Membrane</keyword>
<protein>
    <recommendedName>
        <fullName evidence="5">Transmembrane protein 26</fullName>
    </recommendedName>
</protein>
<feature type="transmembrane region" description="Helical" evidence="2">
    <location>
        <begin position="36"/>
        <end position="57"/>
    </location>
</feature>
<keyword evidence="4" id="KW-1185">Reference proteome</keyword>
<evidence type="ECO:0000313" key="3">
    <source>
        <dbReference type="EMBL" id="CAH0102944.1"/>
    </source>
</evidence>
<dbReference type="Pfam" id="PF09772">
    <property type="entry name" value="Tmem26"/>
    <property type="match status" value="1"/>
</dbReference>
<sequence>MGKVVDVLKAILTRLIFAGHGFIAIWRVTTIKEDPAYWYLSISLLVLAFEGIFTLTIKANQEWRWFCPSVFLYLSSVVPSIWLLEFDKLDRRLEEREGFNVSLSAVNATTEELSHSTDIAGVKIPLTLTVERWATVIQQLLMLILIIGRWLLPKGDLTRDQLSQLLLVYIGTAADIIEFFDSFKDDKVASNRVLCVIILAIWSWSLLQFTMVLTASPIKSKKVKVRVKDKKHNNKCCHTAKNVCCSVDVWSILINIILQDAPFFIFRLLLILHYKIISETNIFFTCKNTLVITLQFYRLIVVHAEKRKGFKSNKKGEMLTGKSQQLYGSTRNLRAATKVIKVMTPASSSSGIRGTKSPKRVVAKLMRTASEDDGAAVYPSPAHSATFLVRNENNTSWRQYSRGRRRSVSTGDLSVTAEMSIDVDSSPERSTCFSAESDFEAERLSNLEEEDNDHEEINEDIESQSSDELEYSRRKETSSCNVDRNRRTNNSRCNIVDEVRSVSSPKPRAGTSQLRQVPRRIAGPLPAQVLNRSSSNRSVSSRCSASQLKDKQRTTRQDTGYSTGSPVSVRESQANVKRISGRVVAPSRDVRERESRRVAVVARPRDLGRPIPELYELRNPSTRVSRNINKSNRSGRKSNSGRPSRREPSVEYDEGTDGFYLEANSRQT</sequence>
<comment type="caution">
    <text evidence="3">The sequence shown here is derived from an EMBL/GenBank/DDBJ whole genome shotgun (WGS) entry which is preliminary data.</text>
</comment>
<feature type="transmembrane region" description="Helical" evidence="2">
    <location>
        <begin position="63"/>
        <end position="84"/>
    </location>
</feature>
<feature type="region of interest" description="Disordered" evidence="1">
    <location>
        <begin position="607"/>
        <end position="668"/>
    </location>
</feature>
<feature type="transmembrane region" description="Helical" evidence="2">
    <location>
        <begin position="12"/>
        <end position="29"/>
    </location>
</feature>
<feature type="transmembrane region" description="Helical" evidence="2">
    <location>
        <begin position="133"/>
        <end position="152"/>
    </location>
</feature>
<dbReference type="OrthoDB" id="10042902at2759"/>
<organism evidence="3 4">
    <name type="scientific">Daphnia galeata</name>
    <dbReference type="NCBI Taxonomy" id="27404"/>
    <lineage>
        <taxon>Eukaryota</taxon>
        <taxon>Metazoa</taxon>
        <taxon>Ecdysozoa</taxon>
        <taxon>Arthropoda</taxon>
        <taxon>Crustacea</taxon>
        <taxon>Branchiopoda</taxon>
        <taxon>Diplostraca</taxon>
        <taxon>Cladocera</taxon>
        <taxon>Anomopoda</taxon>
        <taxon>Daphniidae</taxon>
        <taxon>Daphnia</taxon>
    </lineage>
</organism>
<evidence type="ECO:0000256" key="2">
    <source>
        <dbReference type="SAM" id="Phobius"/>
    </source>
</evidence>
<feature type="compositionally biased region" description="Polar residues" evidence="1">
    <location>
        <begin position="478"/>
        <end position="487"/>
    </location>
</feature>